<protein>
    <submittedName>
        <fullName evidence="2">Uncharacterized protein</fullName>
    </submittedName>
</protein>
<dbReference type="Proteomes" id="UP000314294">
    <property type="component" value="Unassembled WGS sequence"/>
</dbReference>
<evidence type="ECO:0000313" key="3">
    <source>
        <dbReference type="Proteomes" id="UP000314294"/>
    </source>
</evidence>
<organism evidence="2 3">
    <name type="scientific">Liparis tanakae</name>
    <name type="common">Tanaka's snailfish</name>
    <dbReference type="NCBI Taxonomy" id="230148"/>
    <lineage>
        <taxon>Eukaryota</taxon>
        <taxon>Metazoa</taxon>
        <taxon>Chordata</taxon>
        <taxon>Craniata</taxon>
        <taxon>Vertebrata</taxon>
        <taxon>Euteleostomi</taxon>
        <taxon>Actinopterygii</taxon>
        <taxon>Neopterygii</taxon>
        <taxon>Teleostei</taxon>
        <taxon>Neoteleostei</taxon>
        <taxon>Acanthomorphata</taxon>
        <taxon>Eupercaria</taxon>
        <taxon>Perciformes</taxon>
        <taxon>Cottioidei</taxon>
        <taxon>Cottales</taxon>
        <taxon>Liparidae</taxon>
        <taxon>Liparis</taxon>
    </lineage>
</organism>
<evidence type="ECO:0000313" key="2">
    <source>
        <dbReference type="EMBL" id="TNN69008.1"/>
    </source>
</evidence>
<accession>A0A4Z2HTC7</accession>
<keyword evidence="3" id="KW-1185">Reference proteome</keyword>
<dbReference type="EMBL" id="SRLO01000181">
    <property type="protein sequence ID" value="TNN69008.1"/>
    <property type="molecule type" value="Genomic_DNA"/>
</dbReference>
<reference evidence="2 3" key="1">
    <citation type="submission" date="2019-03" db="EMBL/GenBank/DDBJ databases">
        <title>First draft genome of Liparis tanakae, snailfish: a comprehensive survey of snailfish specific genes.</title>
        <authorList>
            <person name="Kim W."/>
            <person name="Song I."/>
            <person name="Jeong J.-H."/>
            <person name="Kim D."/>
            <person name="Kim S."/>
            <person name="Ryu S."/>
            <person name="Song J.Y."/>
            <person name="Lee S.K."/>
        </authorList>
    </citation>
    <scope>NUCLEOTIDE SEQUENCE [LARGE SCALE GENOMIC DNA]</scope>
    <source>
        <tissue evidence="2">Muscle</tissue>
    </source>
</reference>
<proteinExistence type="predicted"/>
<feature type="compositionally biased region" description="Pro residues" evidence="1">
    <location>
        <begin position="53"/>
        <end position="64"/>
    </location>
</feature>
<evidence type="ECO:0000256" key="1">
    <source>
        <dbReference type="SAM" id="MobiDB-lite"/>
    </source>
</evidence>
<comment type="caution">
    <text evidence="2">The sequence shown here is derived from an EMBL/GenBank/DDBJ whole genome shotgun (WGS) entry which is preliminary data.</text>
</comment>
<feature type="region of interest" description="Disordered" evidence="1">
    <location>
        <begin position="44"/>
        <end position="117"/>
    </location>
</feature>
<gene>
    <name evidence="2" type="ORF">EYF80_020711</name>
</gene>
<name>A0A4Z2HTC7_9TELE</name>
<dbReference type="AlphaFoldDB" id="A0A4Z2HTC7"/>
<sequence>MAQGSHLTVLNTLESIKSDAESEEKDTSRLLSFLGGYMFKSNAGIQVEMSDNTPPPPPPPPPPWTAVSAQGGAPEDKEGSPPPVRSPEHPPRSCRQTVEPGQLQRHRAANVLKIVDY</sequence>